<dbReference type="EMBL" id="JAUSRF010000025">
    <property type="protein sequence ID" value="MDP9840326.1"/>
    <property type="molecule type" value="Genomic_DNA"/>
</dbReference>
<keyword evidence="10" id="KW-1185">Reference proteome</keyword>
<protein>
    <recommendedName>
        <fullName evidence="3">aspartate transaminase</fullName>
        <ecNumber evidence="3">2.6.1.1</ecNumber>
    </recommendedName>
</protein>
<dbReference type="InterPro" id="IPR050596">
    <property type="entry name" value="AspAT/PAT-like"/>
</dbReference>
<dbReference type="NCBIfam" id="NF005732">
    <property type="entry name" value="PRK07550.1"/>
    <property type="match status" value="1"/>
</dbReference>
<dbReference type="PANTHER" id="PTHR46383:SF1">
    <property type="entry name" value="ASPARTATE AMINOTRANSFERASE"/>
    <property type="match status" value="1"/>
</dbReference>
<organism evidence="9 10">
    <name type="scientific">Neorhizobium huautlense</name>
    <dbReference type="NCBI Taxonomy" id="67774"/>
    <lineage>
        <taxon>Bacteria</taxon>
        <taxon>Pseudomonadati</taxon>
        <taxon>Pseudomonadota</taxon>
        <taxon>Alphaproteobacteria</taxon>
        <taxon>Hyphomicrobiales</taxon>
        <taxon>Rhizobiaceae</taxon>
        <taxon>Rhizobium/Agrobacterium group</taxon>
        <taxon>Neorhizobium</taxon>
    </lineage>
</organism>
<evidence type="ECO:0000313" key="9">
    <source>
        <dbReference type="EMBL" id="MDP9840326.1"/>
    </source>
</evidence>
<dbReference type="Pfam" id="PF00155">
    <property type="entry name" value="Aminotran_1_2"/>
    <property type="match status" value="1"/>
</dbReference>
<comment type="similarity">
    <text evidence="2">Belongs to the class-I pyridoxal-phosphate-dependent aminotransferase family.</text>
</comment>
<evidence type="ECO:0000256" key="4">
    <source>
        <dbReference type="ARBA" id="ARBA00022576"/>
    </source>
</evidence>
<evidence type="ECO:0000256" key="6">
    <source>
        <dbReference type="ARBA" id="ARBA00022898"/>
    </source>
</evidence>
<evidence type="ECO:0000259" key="8">
    <source>
        <dbReference type="Pfam" id="PF00155"/>
    </source>
</evidence>
<dbReference type="GO" id="GO:0008483">
    <property type="term" value="F:transaminase activity"/>
    <property type="evidence" value="ECO:0007669"/>
    <property type="project" value="UniProtKB-KW"/>
</dbReference>
<evidence type="ECO:0000256" key="7">
    <source>
        <dbReference type="ARBA" id="ARBA00049185"/>
    </source>
</evidence>
<dbReference type="InterPro" id="IPR015421">
    <property type="entry name" value="PyrdxlP-dep_Trfase_major"/>
</dbReference>
<dbReference type="RefSeq" id="WP_306839834.1">
    <property type="nucleotide sequence ID" value="NZ_JAUSRF010000025.1"/>
</dbReference>
<keyword evidence="5" id="KW-0808">Transferase</keyword>
<dbReference type="PANTHER" id="PTHR46383">
    <property type="entry name" value="ASPARTATE AMINOTRANSFERASE"/>
    <property type="match status" value="1"/>
</dbReference>
<dbReference type="EC" id="2.6.1.1" evidence="3"/>
<comment type="cofactor">
    <cofactor evidence="1">
        <name>pyridoxal 5'-phosphate</name>
        <dbReference type="ChEBI" id="CHEBI:597326"/>
    </cofactor>
</comment>
<evidence type="ECO:0000256" key="2">
    <source>
        <dbReference type="ARBA" id="ARBA00007441"/>
    </source>
</evidence>
<gene>
    <name evidence="9" type="ORF">J2T09_005113</name>
</gene>
<dbReference type="CDD" id="cd00609">
    <property type="entry name" value="AAT_like"/>
    <property type="match status" value="1"/>
</dbReference>
<dbReference type="SUPFAM" id="SSF53383">
    <property type="entry name" value="PLP-dependent transferases"/>
    <property type="match status" value="1"/>
</dbReference>
<dbReference type="InterPro" id="IPR004839">
    <property type="entry name" value="Aminotransferase_I/II_large"/>
</dbReference>
<feature type="domain" description="Aminotransferase class I/classII large" evidence="8">
    <location>
        <begin position="39"/>
        <end position="389"/>
    </location>
</feature>
<name>A0ABT9Q0R5_9HYPH</name>
<reference evidence="9 10" key="1">
    <citation type="submission" date="2023-07" db="EMBL/GenBank/DDBJ databases">
        <title>Sorghum-associated microbial communities from plants grown in Nebraska, USA.</title>
        <authorList>
            <person name="Schachtman D."/>
        </authorList>
    </citation>
    <scope>NUCLEOTIDE SEQUENCE [LARGE SCALE GENOMIC DNA]</scope>
    <source>
        <strain evidence="9 10">DS1307</strain>
    </source>
</reference>
<comment type="catalytic activity">
    <reaction evidence="7">
        <text>L-aspartate + 2-oxoglutarate = oxaloacetate + L-glutamate</text>
        <dbReference type="Rhea" id="RHEA:21824"/>
        <dbReference type="ChEBI" id="CHEBI:16452"/>
        <dbReference type="ChEBI" id="CHEBI:16810"/>
        <dbReference type="ChEBI" id="CHEBI:29985"/>
        <dbReference type="ChEBI" id="CHEBI:29991"/>
        <dbReference type="EC" id="2.6.1.1"/>
    </reaction>
</comment>
<proteinExistence type="inferred from homology"/>
<evidence type="ECO:0000256" key="3">
    <source>
        <dbReference type="ARBA" id="ARBA00012753"/>
    </source>
</evidence>
<dbReference type="Proteomes" id="UP001241472">
    <property type="component" value="Unassembled WGS sequence"/>
</dbReference>
<evidence type="ECO:0000256" key="1">
    <source>
        <dbReference type="ARBA" id="ARBA00001933"/>
    </source>
</evidence>
<sequence>MNDMPAPLAFNPWVEQLAPPPIPAVQASLKSYGGAAGPVIDLSQAVPGYAPHPDLLRWLGKTASRADLCGYGQIQGETVLRNAFADDLNLAYQANVSVEDVQITAGGNQAFFAVALALVRPGDEVILIRPYYFNHEMTLRMLGVDVKVVDANPQAGFVPSIEAVEAAVTSRTRAVFVVTPNNPTGAVYLPAFLDALYDLCHSRGIFVITDETYRDFLSAGSGPAHALFSKTGWRDGFIHLYSFSKVFCIPGHRLGAIVCGGRAMAQLQKVMDNLQICAPRPAQHAVAEALPTLTEWRRNNTTIIDERRQAFQTVIEGRDGWSIVSIGAYFAYLRHPFPDRDAMDVTRWMAAEHGILMLPGTCFGDNQQAFVRAAFANVGIDAIRSLTDRLPVAAA</sequence>
<accession>A0ABT9Q0R5</accession>
<evidence type="ECO:0000313" key="10">
    <source>
        <dbReference type="Proteomes" id="UP001241472"/>
    </source>
</evidence>
<evidence type="ECO:0000256" key="5">
    <source>
        <dbReference type="ARBA" id="ARBA00022679"/>
    </source>
</evidence>
<keyword evidence="4 9" id="KW-0032">Aminotransferase</keyword>
<comment type="caution">
    <text evidence="9">The sequence shown here is derived from an EMBL/GenBank/DDBJ whole genome shotgun (WGS) entry which is preliminary data.</text>
</comment>
<dbReference type="Gene3D" id="3.40.640.10">
    <property type="entry name" value="Type I PLP-dependent aspartate aminotransferase-like (Major domain)"/>
    <property type="match status" value="1"/>
</dbReference>
<dbReference type="InterPro" id="IPR015424">
    <property type="entry name" value="PyrdxlP-dep_Trfase"/>
</dbReference>
<keyword evidence="6" id="KW-0663">Pyridoxal phosphate</keyword>